<dbReference type="PANTHER" id="PTHR43384">
    <property type="entry name" value="SEPTUM SITE-DETERMINING PROTEIN MIND HOMOLOG, CHLOROPLASTIC-RELATED"/>
    <property type="match status" value="1"/>
</dbReference>
<dbReference type="SUPFAM" id="SSF52540">
    <property type="entry name" value="P-loop containing nucleoside triphosphate hydrolases"/>
    <property type="match status" value="1"/>
</dbReference>
<evidence type="ECO:0000313" key="3">
    <source>
        <dbReference type="EMBL" id="RJP22004.1"/>
    </source>
</evidence>
<gene>
    <name evidence="3" type="ORF">C4520_08900</name>
</gene>
<dbReference type="Gene3D" id="3.40.50.300">
    <property type="entry name" value="P-loop containing nucleotide triphosphate hydrolases"/>
    <property type="match status" value="1"/>
</dbReference>
<dbReference type="GO" id="GO:0005829">
    <property type="term" value="C:cytosol"/>
    <property type="evidence" value="ECO:0007669"/>
    <property type="project" value="TreeGrafter"/>
</dbReference>
<dbReference type="PIRSF" id="PIRSF003092">
    <property type="entry name" value="MinD"/>
    <property type="match status" value="1"/>
</dbReference>
<dbReference type="InterPro" id="IPR025501">
    <property type="entry name" value="MinD_FleN"/>
</dbReference>
<dbReference type="GO" id="GO:0009898">
    <property type="term" value="C:cytoplasmic side of plasma membrane"/>
    <property type="evidence" value="ECO:0007669"/>
    <property type="project" value="TreeGrafter"/>
</dbReference>
<name>A0A3A4P208_ABYX5</name>
<dbReference type="Proteomes" id="UP000265882">
    <property type="component" value="Unassembled WGS sequence"/>
</dbReference>
<dbReference type="AlphaFoldDB" id="A0A3A4P208"/>
<dbReference type="PANTHER" id="PTHR43384:SF4">
    <property type="entry name" value="CELLULOSE BIOSYNTHESIS PROTEIN BCSQ-RELATED"/>
    <property type="match status" value="1"/>
</dbReference>
<accession>A0A3A4P208</accession>
<dbReference type="InterPro" id="IPR027417">
    <property type="entry name" value="P-loop_NTPase"/>
</dbReference>
<evidence type="ECO:0000256" key="2">
    <source>
        <dbReference type="ARBA" id="ARBA00022840"/>
    </source>
</evidence>
<protein>
    <submittedName>
        <fullName evidence="3">MinD/ParA family protein</fullName>
    </submittedName>
</protein>
<sequence length="283" mass="30596">MIDQAQKLRELAAAYRAHPRVITVTSGKGGVGKSNVVINLAISLSRLGKRVLIIDADLGLANVDVLLGLKNRFNLQHVLDGHMKLKDILVFGPAGIKVIPGSSGIPHVANLNTRKRHEFIMSFREVEGEADIILIDTSAGLTRNVIALAVLADEILLVTTPEPSAITDAYAMIKVLQSEKPEAKIQLVVNMASTEAQALEVAQRVAQVSRQFLNFQLVILGGVPNDPCVPKAVMRRQPWAELFPRAAATRAIKQIAAKMLNGEQKGSADNDGFIQRLSAYFGA</sequence>
<dbReference type="CDD" id="cd02038">
    <property type="entry name" value="FlhG-like"/>
    <property type="match status" value="1"/>
</dbReference>
<dbReference type="InterPro" id="IPR033756">
    <property type="entry name" value="YlxH/NBP35"/>
</dbReference>
<keyword evidence="1" id="KW-0547">Nucleotide-binding</keyword>
<dbReference type="InterPro" id="IPR050625">
    <property type="entry name" value="ParA/MinD_ATPase"/>
</dbReference>
<reference evidence="3 4" key="1">
    <citation type="journal article" date="2017" name="ISME J.">
        <title>Energy and carbon metabolisms in a deep terrestrial subsurface fluid microbial community.</title>
        <authorList>
            <person name="Momper L."/>
            <person name="Jungbluth S.P."/>
            <person name="Lee M.D."/>
            <person name="Amend J.P."/>
        </authorList>
    </citation>
    <scope>NUCLEOTIDE SEQUENCE [LARGE SCALE GENOMIC DNA]</scope>
    <source>
        <strain evidence="3">SURF_5</strain>
    </source>
</reference>
<organism evidence="3 4">
    <name type="scientific">Abyssobacteria bacterium (strain SURF_5)</name>
    <dbReference type="NCBI Taxonomy" id="2093360"/>
    <lineage>
        <taxon>Bacteria</taxon>
        <taxon>Pseudomonadati</taxon>
        <taxon>Candidatus Hydrogenedentota</taxon>
        <taxon>Candidatus Abyssobacteria</taxon>
    </lineage>
</organism>
<comment type="caution">
    <text evidence="3">The sequence shown here is derived from an EMBL/GenBank/DDBJ whole genome shotgun (WGS) entry which is preliminary data.</text>
</comment>
<keyword evidence="2" id="KW-0067">ATP-binding</keyword>
<dbReference type="InterPro" id="IPR033875">
    <property type="entry name" value="FlhG"/>
</dbReference>
<dbReference type="GO" id="GO:0005524">
    <property type="term" value="F:ATP binding"/>
    <property type="evidence" value="ECO:0007669"/>
    <property type="project" value="UniProtKB-KW"/>
</dbReference>
<dbReference type="Pfam" id="PF10609">
    <property type="entry name" value="ParA"/>
    <property type="match status" value="1"/>
</dbReference>
<dbReference type="GO" id="GO:0051782">
    <property type="term" value="P:negative regulation of cell division"/>
    <property type="evidence" value="ECO:0007669"/>
    <property type="project" value="TreeGrafter"/>
</dbReference>
<proteinExistence type="predicted"/>
<evidence type="ECO:0000256" key="1">
    <source>
        <dbReference type="ARBA" id="ARBA00022741"/>
    </source>
</evidence>
<dbReference type="GO" id="GO:0016887">
    <property type="term" value="F:ATP hydrolysis activity"/>
    <property type="evidence" value="ECO:0007669"/>
    <property type="project" value="TreeGrafter"/>
</dbReference>
<dbReference type="EMBL" id="QZKU01000062">
    <property type="protein sequence ID" value="RJP22004.1"/>
    <property type="molecule type" value="Genomic_DNA"/>
</dbReference>
<evidence type="ECO:0000313" key="4">
    <source>
        <dbReference type="Proteomes" id="UP000265882"/>
    </source>
</evidence>